<organism evidence="1 2">
    <name type="scientific">Solea senegalensis</name>
    <name type="common">Senegalese sole</name>
    <dbReference type="NCBI Taxonomy" id="28829"/>
    <lineage>
        <taxon>Eukaryota</taxon>
        <taxon>Metazoa</taxon>
        <taxon>Chordata</taxon>
        <taxon>Craniata</taxon>
        <taxon>Vertebrata</taxon>
        <taxon>Euteleostomi</taxon>
        <taxon>Actinopterygii</taxon>
        <taxon>Neopterygii</taxon>
        <taxon>Teleostei</taxon>
        <taxon>Neoteleostei</taxon>
        <taxon>Acanthomorphata</taxon>
        <taxon>Carangaria</taxon>
        <taxon>Pleuronectiformes</taxon>
        <taxon>Pleuronectoidei</taxon>
        <taxon>Soleidae</taxon>
        <taxon>Solea</taxon>
    </lineage>
</organism>
<accession>A0AAV6RBM7</accession>
<evidence type="ECO:0000313" key="2">
    <source>
        <dbReference type="Proteomes" id="UP000693946"/>
    </source>
</evidence>
<dbReference type="Proteomes" id="UP000693946">
    <property type="component" value="Linkage Group LG2"/>
</dbReference>
<dbReference type="AlphaFoldDB" id="A0AAV6RBM7"/>
<gene>
    <name evidence="1" type="ORF">JOB18_025870</name>
</gene>
<evidence type="ECO:0000313" key="1">
    <source>
        <dbReference type="EMBL" id="KAG7502748.1"/>
    </source>
</evidence>
<sequence length="108" mass="12213">MNLRAQDEREVLFHLQRLHRGAPSSTDAKQPVVRSLHFCAPQLCSYRDSSRASQDAHYSPLDAVTVTPSNCRFTERAAVMLMFLCLLRTIKERLLLVLPTASLTTADR</sequence>
<protein>
    <submittedName>
        <fullName evidence="1">Uncharacterized protein</fullName>
    </submittedName>
</protein>
<keyword evidence="2" id="KW-1185">Reference proteome</keyword>
<reference evidence="1 2" key="1">
    <citation type="journal article" date="2021" name="Sci. Rep.">
        <title>Chromosome anchoring in Senegalese sole (Solea senegalensis) reveals sex-associated markers and genome rearrangements in flatfish.</title>
        <authorList>
            <person name="Guerrero-Cozar I."/>
            <person name="Gomez-Garrido J."/>
            <person name="Berbel C."/>
            <person name="Martinez-Blanch J.F."/>
            <person name="Alioto T."/>
            <person name="Claros M.G."/>
            <person name="Gagnaire P.A."/>
            <person name="Manchado M."/>
        </authorList>
    </citation>
    <scope>NUCLEOTIDE SEQUENCE [LARGE SCALE GENOMIC DNA]</scope>
    <source>
        <strain evidence="1">Sse05_10M</strain>
    </source>
</reference>
<dbReference type="EMBL" id="JAGKHQ010000012">
    <property type="protein sequence ID" value="KAG7502748.1"/>
    <property type="molecule type" value="Genomic_DNA"/>
</dbReference>
<name>A0AAV6RBM7_SOLSE</name>
<comment type="caution">
    <text evidence="1">The sequence shown here is derived from an EMBL/GenBank/DDBJ whole genome shotgun (WGS) entry which is preliminary data.</text>
</comment>
<proteinExistence type="predicted"/>